<proteinExistence type="predicted"/>
<gene>
    <name evidence="1" type="ORF">GJU95_07450</name>
</gene>
<accession>A0A9X4X963</accession>
<evidence type="ECO:0000313" key="2">
    <source>
        <dbReference type="Proteomes" id="UP000488295"/>
    </source>
</evidence>
<dbReference type="AlphaFoldDB" id="A0A9X4X963"/>
<name>A0A9X4X963_LACJH</name>
<evidence type="ECO:0000313" key="1">
    <source>
        <dbReference type="EMBL" id="MTE03601.1"/>
    </source>
</evidence>
<dbReference type="Proteomes" id="UP000488295">
    <property type="component" value="Unassembled WGS sequence"/>
</dbReference>
<reference evidence="1 2" key="1">
    <citation type="submission" date="2019-11" db="EMBL/GenBank/DDBJ databases">
        <title>Gastrointestinal microbiota of Peromyscus leucopus.</title>
        <authorList>
            <person name="Milovic A."/>
            <person name="Bassam K."/>
            <person name="Barbour A.G."/>
        </authorList>
    </citation>
    <scope>NUCLEOTIDE SEQUENCE [LARGE SCALE GENOMIC DNA]</scope>
    <source>
        <strain evidence="1 2">LL8</strain>
    </source>
</reference>
<dbReference type="EMBL" id="WKKC01000021">
    <property type="protein sequence ID" value="MTE03601.1"/>
    <property type="molecule type" value="Genomic_DNA"/>
</dbReference>
<organism evidence="1 2">
    <name type="scientific">Lactobacillus johnsonii</name>
    <dbReference type="NCBI Taxonomy" id="33959"/>
    <lineage>
        <taxon>Bacteria</taxon>
        <taxon>Bacillati</taxon>
        <taxon>Bacillota</taxon>
        <taxon>Bacilli</taxon>
        <taxon>Lactobacillales</taxon>
        <taxon>Lactobacillaceae</taxon>
        <taxon>Lactobacillus</taxon>
    </lineage>
</organism>
<dbReference type="PROSITE" id="PS51257">
    <property type="entry name" value="PROKAR_LIPOPROTEIN"/>
    <property type="match status" value="1"/>
</dbReference>
<protein>
    <recommendedName>
        <fullName evidence="3">Lipoprotein</fullName>
    </recommendedName>
</protein>
<dbReference type="RefSeq" id="WP_155692773.1">
    <property type="nucleotide sequence ID" value="NZ_WKKC01000021.1"/>
</dbReference>
<sequence length="223" mass="24657">MNLNKLMVVGALSFSALLIGGCSSSNTQSKKTNSSAVSVKKVSPEEKNAQNLVKIINDHPLNYKMIADDQERYTAAASSVQDAEAINISHDQDTIMPAPSKAKYLTTLAEKYSMNDGEFASLKDLAGDPLSYEKQLKGDHRPQPEIKNDSRRGDVWKNITLLYGTLHDAKVSKDVDDKPTIVATRTVHYQTKNSSEKTVSKKITVQAYEGQEKNKIKRAKIVE</sequence>
<comment type="caution">
    <text evidence="1">The sequence shown here is derived from an EMBL/GenBank/DDBJ whole genome shotgun (WGS) entry which is preliminary data.</text>
</comment>
<evidence type="ECO:0008006" key="3">
    <source>
        <dbReference type="Google" id="ProtNLM"/>
    </source>
</evidence>